<protein>
    <submittedName>
        <fullName evidence="1">Uncharacterized protein</fullName>
    </submittedName>
</protein>
<dbReference type="EMBL" id="JAUTDP010000011">
    <property type="protein sequence ID" value="KAK3392307.1"/>
    <property type="molecule type" value="Genomic_DNA"/>
</dbReference>
<gene>
    <name evidence="1" type="ORF">B0T20DRAFT_487846</name>
</gene>
<evidence type="ECO:0000313" key="1">
    <source>
        <dbReference type="EMBL" id="KAK3392307.1"/>
    </source>
</evidence>
<evidence type="ECO:0000313" key="2">
    <source>
        <dbReference type="Proteomes" id="UP001281003"/>
    </source>
</evidence>
<reference evidence="1" key="1">
    <citation type="journal article" date="2023" name="Mol. Phylogenet. Evol.">
        <title>Genome-scale phylogeny and comparative genomics of the fungal order Sordariales.</title>
        <authorList>
            <person name="Hensen N."/>
            <person name="Bonometti L."/>
            <person name="Westerberg I."/>
            <person name="Brannstrom I.O."/>
            <person name="Guillou S."/>
            <person name="Cros-Aarteil S."/>
            <person name="Calhoun S."/>
            <person name="Haridas S."/>
            <person name="Kuo A."/>
            <person name="Mondo S."/>
            <person name="Pangilinan J."/>
            <person name="Riley R."/>
            <person name="LaButti K."/>
            <person name="Andreopoulos B."/>
            <person name="Lipzen A."/>
            <person name="Chen C."/>
            <person name="Yan M."/>
            <person name="Daum C."/>
            <person name="Ng V."/>
            <person name="Clum A."/>
            <person name="Steindorff A."/>
            <person name="Ohm R.A."/>
            <person name="Martin F."/>
            <person name="Silar P."/>
            <person name="Natvig D.O."/>
            <person name="Lalanne C."/>
            <person name="Gautier V."/>
            <person name="Ament-Velasquez S.L."/>
            <person name="Kruys A."/>
            <person name="Hutchinson M.I."/>
            <person name="Powell A.J."/>
            <person name="Barry K."/>
            <person name="Miller A.N."/>
            <person name="Grigoriev I.V."/>
            <person name="Debuchy R."/>
            <person name="Gladieux P."/>
            <person name="Hiltunen Thoren M."/>
            <person name="Johannesson H."/>
        </authorList>
    </citation>
    <scope>NUCLEOTIDE SEQUENCE</scope>
    <source>
        <strain evidence="1">FGSC 1904</strain>
    </source>
</reference>
<dbReference type="Proteomes" id="UP001281003">
    <property type="component" value="Unassembled WGS sequence"/>
</dbReference>
<proteinExistence type="predicted"/>
<name>A0AAE0P2U5_SORBR</name>
<dbReference type="AlphaFoldDB" id="A0AAE0P2U5"/>
<reference evidence="1" key="2">
    <citation type="submission" date="2023-07" db="EMBL/GenBank/DDBJ databases">
        <authorList>
            <consortium name="Lawrence Berkeley National Laboratory"/>
            <person name="Haridas S."/>
            <person name="Hensen N."/>
            <person name="Bonometti L."/>
            <person name="Westerberg I."/>
            <person name="Brannstrom I.O."/>
            <person name="Guillou S."/>
            <person name="Cros-Aarteil S."/>
            <person name="Calhoun S."/>
            <person name="Kuo A."/>
            <person name="Mondo S."/>
            <person name="Pangilinan J."/>
            <person name="Riley R."/>
            <person name="LaButti K."/>
            <person name="Andreopoulos B."/>
            <person name="Lipzen A."/>
            <person name="Chen C."/>
            <person name="Yanf M."/>
            <person name="Daum C."/>
            <person name="Ng V."/>
            <person name="Clum A."/>
            <person name="Steindorff A."/>
            <person name="Ohm R."/>
            <person name="Martin F."/>
            <person name="Silar P."/>
            <person name="Natvig D."/>
            <person name="Lalanne C."/>
            <person name="Gautier V."/>
            <person name="Ament-velasquez S.L."/>
            <person name="Kruys A."/>
            <person name="Hutchinson M.I."/>
            <person name="Powell A.J."/>
            <person name="Barry K."/>
            <person name="Miller A.N."/>
            <person name="Grigoriev I.V."/>
            <person name="Debuchy R."/>
            <person name="Gladieux P."/>
            <person name="Thoren M.H."/>
            <person name="Johannesson H."/>
        </authorList>
    </citation>
    <scope>NUCLEOTIDE SEQUENCE</scope>
    <source>
        <strain evidence="1">FGSC 1904</strain>
    </source>
</reference>
<keyword evidence="2" id="KW-1185">Reference proteome</keyword>
<accession>A0AAE0P2U5</accession>
<organism evidence="1 2">
    <name type="scientific">Sordaria brevicollis</name>
    <dbReference type="NCBI Taxonomy" id="83679"/>
    <lineage>
        <taxon>Eukaryota</taxon>
        <taxon>Fungi</taxon>
        <taxon>Dikarya</taxon>
        <taxon>Ascomycota</taxon>
        <taxon>Pezizomycotina</taxon>
        <taxon>Sordariomycetes</taxon>
        <taxon>Sordariomycetidae</taxon>
        <taxon>Sordariales</taxon>
        <taxon>Sordariaceae</taxon>
        <taxon>Sordaria</taxon>
    </lineage>
</organism>
<sequence>MSNKGIISRRYHGTTGDDITDVLAPELSDWAFRLVFRAASRRLALGQERWNRVSGKSPPRMVAGVIVVAVTRLSNNIVNVVVVTASQLYEFLDNTCFLPWPSKVSDFPNQTNPEATPHTTHNRSARSIKVNRTDCVLSKGLAKRNQTSENLPLRPVPYFIFAWENSTNVQTFGRSAAGSAVVVFFARGPPLTRDEVGSVG</sequence>
<comment type="caution">
    <text evidence="1">The sequence shown here is derived from an EMBL/GenBank/DDBJ whole genome shotgun (WGS) entry which is preliminary data.</text>
</comment>